<keyword evidence="2 4" id="KW-0012">Acyltransferase</keyword>
<dbReference type="PANTHER" id="PTHR42681:SF1">
    <property type="entry name" value="MALONYL-COA-ACYL CARRIER PROTEIN TRANSACYLASE, MITOCHONDRIAL"/>
    <property type="match status" value="1"/>
</dbReference>
<reference evidence="6 7" key="1">
    <citation type="submission" date="2022-11" db="EMBL/GenBank/DDBJ databases">
        <title>Study of microbial diversity in lake waters.</title>
        <authorList>
            <person name="Zhang J."/>
        </authorList>
    </citation>
    <scope>NUCLEOTIDE SEQUENCE [LARGE SCALE GENOMIC DNA]</scope>
    <source>
        <strain evidence="6 7">DT12</strain>
    </source>
</reference>
<name>A0ABT3WUV2_9BACL</name>
<accession>A0ABT3WUV2</accession>
<dbReference type="PANTHER" id="PTHR42681">
    <property type="entry name" value="MALONYL-COA-ACYL CARRIER PROTEIN TRANSACYLASE, MITOCHONDRIAL"/>
    <property type="match status" value="1"/>
</dbReference>
<dbReference type="InterPro" id="IPR014043">
    <property type="entry name" value="Acyl_transferase_dom"/>
</dbReference>
<dbReference type="Pfam" id="PF00698">
    <property type="entry name" value="Acyl_transf_1"/>
    <property type="match status" value="1"/>
</dbReference>
<dbReference type="InterPro" id="IPR016035">
    <property type="entry name" value="Acyl_Trfase/lysoPLipase"/>
</dbReference>
<dbReference type="PIRSF" id="PIRSF000446">
    <property type="entry name" value="Mct"/>
    <property type="match status" value="1"/>
</dbReference>
<evidence type="ECO:0000256" key="3">
    <source>
        <dbReference type="ARBA" id="ARBA00048462"/>
    </source>
</evidence>
<dbReference type="InterPro" id="IPR024925">
    <property type="entry name" value="Malonyl_CoA-ACP_transAc"/>
</dbReference>
<dbReference type="Gene3D" id="3.40.366.10">
    <property type="entry name" value="Malonyl-Coenzyme A Acyl Carrier Protein, domain 2"/>
    <property type="match status" value="1"/>
</dbReference>
<gene>
    <name evidence="6" type="primary">fabD</name>
    <name evidence="6" type="ORF">OS242_00505</name>
</gene>
<dbReference type="InterPro" id="IPR001227">
    <property type="entry name" value="Ac_transferase_dom_sf"/>
</dbReference>
<dbReference type="SUPFAM" id="SSF52151">
    <property type="entry name" value="FabD/lysophospholipase-like"/>
    <property type="match status" value="1"/>
</dbReference>
<keyword evidence="1 4" id="KW-0808">Transferase</keyword>
<evidence type="ECO:0000313" key="7">
    <source>
        <dbReference type="Proteomes" id="UP001208017"/>
    </source>
</evidence>
<comment type="similarity">
    <text evidence="4">Belongs to the fabD family.</text>
</comment>
<evidence type="ECO:0000313" key="6">
    <source>
        <dbReference type="EMBL" id="MCX7568453.1"/>
    </source>
</evidence>
<dbReference type="GO" id="GO:0004314">
    <property type="term" value="F:[acyl-carrier-protein] S-malonyltransferase activity"/>
    <property type="evidence" value="ECO:0007669"/>
    <property type="project" value="UniProtKB-EC"/>
</dbReference>
<dbReference type="SMART" id="SM00827">
    <property type="entry name" value="PKS_AT"/>
    <property type="match status" value="1"/>
</dbReference>
<sequence length="315" mass="33068">MSKYAFVFPGQGAQVVGMGKAMADAYPEAAAIFKQADEALGFSLSEIIWEGPEDKLRLTYYTQPAILTASIALYEVFKKEGIVPVCTAGHSLGEYSALVAAGALTFSDAVRLVHMRGTYMDEAVPAGQGAMSAVMGMDREELSAICADVSAAHGPVELANVNCPGQIVISGKAEAVSKAGEVIKELDRSGVRVIPLVVSGPFHSSLMAPAADRLAEQLAAADVRDAQVPVIANCTASPVSTANEIRTALKEQVASAVLWEDSVRTMLELGVDTFVEIGPGKVLSGLIKKVDRKLQTFSIQTPETLDAALAAIKGE</sequence>
<dbReference type="InterPro" id="IPR016036">
    <property type="entry name" value="Malonyl_transacylase_ACP-bd"/>
</dbReference>
<feature type="domain" description="Malonyl-CoA:ACP transacylase (MAT)" evidence="5">
    <location>
        <begin position="7"/>
        <end position="315"/>
    </location>
</feature>
<protein>
    <recommendedName>
        <fullName evidence="4">Malonyl CoA-acyl carrier protein transacylase</fullName>
        <ecNumber evidence="4">2.3.1.39</ecNumber>
    </recommendedName>
</protein>
<evidence type="ECO:0000256" key="2">
    <source>
        <dbReference type="ARBA" id="ARBA00023315"/>
    </source>
</evidence>
<evidence type="ECO:0000259" key="5">
    <source>
        <dbReference type="SMART" id="SM00827"/>
    </source>
</evidence>
<proteinExistence type="inferred from homology"/>
<dbReference type="SUPFAM" id="SSF55048">
    <property type="entry name" value="Probable ACP-binding domain of malonyl-CoA ACP transacylase"/>
    <property type="match status" value="1"/>
</dbReference>
<dbReference type="Gene3D" id="3.30.70.250">
    <property type="entry name" value="Malonyl-CoA ACP transacylase, ACP-binding"/>
    <property type="match status" value="1"/>
</dbReference>
<dbReference type="NCBIfam" id="TIGR00128">
    <property type="entry name" value="fabD"/>
    <property type="match status" value="1"/>
</dbReference>
<dbReference type="EMBL" id="JAPMLT010000001">
    <property type="protein sequence ID" value="MCX7568453.1"/>
    <property type="molecule type" value="Genomic_DNA"/>
</dbReference>
<dbReference type="InterPro" id="IPR050858">
    <property type="entry name" value="Mal-CoA-ACP_Trans/PKS_FabD"/>
</dbReference>
<evidence type="ECO:0000256" key="1">
    <source>
        <dbReference type="ARBA" id="ARBA00022679"/>
    </source>
</evidence>
<organism evidence="6 7">
    <name type="scientific">Tumebacillus lacus</name>
    <dbReference type="NCBI Taxonomy" id="2995335"/>
    <lineage>
        <taxon>Bacteria</taxon>
        <taxon>Bacillati</taxon>
        <taxon>Bacillota</taxon>
        <taxon>Bacilli</taxon>
        <taxon>Bacillales</taxon>
        <taxon>Alicyclobacillaceae</taxon>
        <taxon>Tumebacillus</taxon>
    </lineage>
</organism>
<comment type="caution">
    <text evidence="6">The sequence shown here is derived from an EMBL/GenBank/DDBJ whole genome shotgun (WGS) entry which is preliminary data.</text>
</comment>
<dbReference type="Proteomes" id="UP001208017">
    <property type="component" value="Unassembled WGS sequence"/>
</dbReference>
<comment type="catalytic activity">
    <reaction evidence="3 4">
        <text>holo-[ACP] + malonyl-CoA = malonyl-[ACP] + CoA</text>
        <dbReference type="Rhea" id="RHEA:41792"/>
        <dbReference type="Rhea" id="RHEA-COMP:9623"/>
        <dbReference type="Rhea" id="RHEA-COMP:9685"/>
        <dbReference type="ChEBI" id="CHEBI:57287"/>
        <dbReference type="ChEBI" id="CHEBI:57384"/>
        <dbReference type="ChEBI" id="CHEBI:64479"/>
        <dbReference type="ChEBI" id="CHEBI:78449"/>
        <dbReference type="EC" id="2.3.1.39"/>
    </reaction>
</comment>
<evidence type="ECO:0000256" key="4">
    <source>
        <dbReference type="PIRNR" id="PIRNR000446"/>
    </source>
</evidence>
<dbReference type="RefSeq" id="WP_267149699.1">
    <property type="nucleotide sequence ID" value="NZ_JAPMLT010000001.1"/>
</dbReference>
<dbReference type="InterPro" id="IPR004410">
    <property type="entry name" value="Malonyl_CoA-ACP_transAc_FabD"/>
</dbReference>
<keyword evidence="7" id="KW-1185">Reference proteome</keyword>
<dbReference type="EC" id="2.3.1.39" evidence="4"/>